<dbReference type="RefSeq" id="WP_036572981.1">
    <property type="nucleotide sequence ID" value="NZ_FSRO01000001.1"/>
</dbReference>
<reference evidence="12 13" key="1">
    <citation type="submission" date="2016-12" db="EMBL/GenBank/DDBJ databases">
        <authorList>
            <person name="Song W.-J."/>
            <person name="Kurnit D.M."/>
        </authorList>
    </citation>
    <scope>NUCLEOTIDE SEQUENCE [LARGE SCALE GENOMIC DNA]</scope>
    <source>
        <strain evidence="12 13">ATCC 49181</strain>
    </source>
</reference>
<evidence type="ECO:0000256" key="6">
    <source>
        <dbReference type="ARBA" id="ARBA00022833"/>
    </source>
</evidence>
<accession>A0A1N6H538</accession>
<dbReference type="GO" id="GO:0046872">
    <property type="term" value="F:metal ion binding"/>
    <property type="evidence" value="ECO:0007669"/>
    <property type="project" value="UniProtKB-KW"/>
</dbReference>
<proteinExistence type="inferred from homology"/>
<dbReference type="Proteomes" id="UP000185062">
    <property type="component" value="Unassembled WGS sequence"/>
</dbReference>
<keyword evidence="13" id="KW-1185">Reference proteome</keyword>
<dbReference type="PROSITE" id="PS00143">
    <property type="entry name" value="INSULINASE"/>
    <property type="match status" value="1"/>
</dbReference>
<feature type="domain" description="Peptidase M16 C-terminal" evidence="11">
    <location>
        <begin position="197"/>
        <end position="380"/>
    </location>
</feature>
<comment type="cofactor">
    <cofactor evidence="1">
        <name>Zn(2+)</name>
        <dbReference type="ChEBI" id="CHEBI:29105"/>
    </cofactor>
</comment>
<dbReference type="SUPFAM" id="SSF63411">
    <property type="entry name" value="LuxS/MPP-like metallohydrolase"/>
    <property type="match status" value="2"/>
</dbReference>
<dbReference type="STRING" id="44575.SAMN05216419_101519"/>
<name>A0A1N6H538_9PROT</name>
<evidence type="ECO:0000256" key="1">
    <source>
        <dbReference type="ARBA" id="ARBA00001947"/>
    </source>
</evidence>
<dbReference type="Pfam" id="PF00675">
    <property type="entry name" value="Peptidase_M16"/>
    <property type="match status" value="1"/>
</dbReference>
<dbReference type="InterPro" id="IPR007863">
    <property type="entry name" value="Peptidase_M16_C"/>
</dbReference>
<evidence type="ECO:0000259" key="10">
    <source>
        <dbReference type="Pfam" id="PF00675"/>
    </source>
</evidence>
<dbReference type="PANTHER" id="PTHR43690:SF17">
    <property type="entry name" value="PROTEIN YHJJ"/>
    <property type="match status" value="1"/>
</dbReference>
<evidence type="ECO:0000313" key="12">
    <source>
        <dbReference type="EMBL" id="SIO14842.1"/>
    </source>
</evidence>
<dbReference type="InterPro" id="IPR011249">
    <property type="entry name" value="Metalloenz_LuxS/M16"/>
</dbReference>
<dbReference type="PANTHER" id="PTHR43690">
    <property type="entry name" value="NARDILYSIN"/>
    <property type="match status" value="1"/>
</dbReference>
<keyword evidence="9" id="KW-0732">Signal</keyword>
<comment type="similarity">
    <text evidence="2 8">Belongs to the peptidase M16 family.</text>
</comment>
<dbReference type="InterPro" id="IPR050626">
    <property type="entry name" value="Peptidase_M16"/>
</dbReference>
<keyword evidence="6" id="KW-0862">Zinc</keyword>
<sequence>MKPDHRITFFLLYWQIIFAILASSVAFANPHEYTLDNGLKLIVKEDHRSPVVVTQIWYKAGSIDELNGTTGVAHVLEHMMFQGTHKVPEGAFSKQIAAVGGNDNAFTSRDYTAYFQQLHTRHLPLAMELEADRMRNLILTEEAFSKEIKVVMEERRLRTDDQARSLMYEKMIATAYQAHPYRYPVIGWMNDLEHMRVQDTQDWYDRWYAPNNATLVIVGDVDPKAVFAMAEQYYGKIEPRTLLSLALRKPQTEPPQLGIKRITVKAPAKLPYLAMSYHTPSLQDVAHDWEPYALEMLAGVLDGNASARLNKALVREQQIASSVDASYNSTARGPSLFYLSSTPSEGKTVAALETALRNEIEKLINEGVTEEELMRVKAQLVASHVFQRDSIFSQAMQIGRLESIGLSYRDIDTMLQKLKAVTAEQVRSVAKKYFQDDSLTVAVLDPQPLEQKDAVTTSSQSRH</sequence>
<evidence type="ECO:0000259" key="11">
    <source>
        <dbReference type="Pfam" id="PF05193"/>
    </source>
</evidence>
<dbReference type="eggNOG" id="COG0612">
    <property type="taxonomic scope" value="Bacteria"/>
</dbReference>
<dbReference type="InterPro" id="IPR011765">
    <property type="entry name" value="Pept_M16_N"/>
</dbReference>
<keyword evidence="4" id="KW-0479">Metal-binding</keyword>
<feature type="signal peptide" evidence="9">
    <location>
        <begin position="1"/>
        <end position="28"/>
    </location>
</feature>
<feature type="chain" id="PRO_5009936329" evidence="9">
    <location>
        <begin position="29"/>
        <end position="463"/>
    </location>
</feature>
<protein>
    <submittedName>
        <fullName evidence="12">Zinc protease</fullName>
    </submittedName>
</protein>
<gene>
    <name evidence="12" type="ORF">SAMN02743940_1022</name>
</gene>
<dbReference type="Gene3D" id="3.30.830.10">
    <property type="entry name" value="Metalloenzyme, LuxS/M16 peptidase-like"/>
    <property type="match status" value="2"/>
</dbReference>
<keyword evidence="7" id="KW-0482">Metalloprotease</keyword>
<keyword evidence="3 12" id="KW-0645">Protease</keyword>
<evidence type="ECO:0000256" key="8">
    <source>
        <dbReference type="RuleBase" id="RU004447"/>
    </source>
</evidence>
<organism evidence="12 13">
    <name type="scientific">Nitrosomonas cryotolerans ATCC 49181</name>
    <dbReference type="NCBI Taxonomy" id="1131553"/>
    <lineage>
        <taxon>Bacteria</taxon>
        <taxon>Pseudomonadati</taxon>
        <taxon>Pseudomonadota</taxon>
        <taxon>Betaproteobacteria</taxon>
        <taxon>Nitrosomonadales</taxon>
        <taxon>Nitrosomonadaceae</taxon>
        <taxon>Nitrosomonas</taxon>
    </lineage>
</organism>
<dbReference type="AlphaFoldDB" id="A0A1N6H538"/>
<evidence type="ECO:0000256" key="7">
    <source>
        <dbReference type="ARBA" id="ARBA00023049"/>
    </source>
</evidence>
<dbReference type="Pfam" id="PF05193">
    <property type="entry name" value="Peptidase_M16_C"/>
    <property type="match status" value="1"/>
</dbReference>
<evidence type="ECO:0000256" key="4">
    <source>
        <dbReference type="ARBA" id="ARBA00022723"/>
    </source>
</evidence>
<evidence type="ECO:0000256" key="9">
    <source>
        <dbReference type="SAM" id="SignalP"/>
    </source>
</evidence>
<evidence type="ECO:0000256" key="2">
    <source>
        <dbReference type="ARBA" id="ARBA00007261"/>
    </source>
</evidence>
<dbReference type="GO" id="GO:0006508">
    <property type="term" value="P:proteolysis"/>
    <property type="evidence" value="ECO:0007669"/>
    <property type="project" value="UniProtKB-KW"/>
</dbReference>
<dbReference type="EMBL" id="FSRO01000001">
    <property type="protein sequence ID" value="SIO14842.1"/>
    <property type="molecule type" value="Genomic_DNA"/>
</dbReference>
<dbReference type="GO" id="GO:0004222">
    <property type="term" value="F:metalloendopeptidase activity"/>
    <property type="evidence" value="ECO:0007669"/>
    <property type="project" value="InterPro"/>
</dbReference>
<dbReference type="InterPro" id="IPR001431">
    <property type="entry name" value="Pept_M16_Zn_BS"/>
</dbReference>
<keyword evidence="5" id="KW-0378">Hydrolase</keyword>
<feature type="domain" description="Peptidase M16 N-terminal" evidence="10">
    <location>
        <begin position="42"/>
        <end position="186"/>
    </location>
</feature>
<evidence type="ECO:0000256" key="5">
    <source>
        <dbReference type="ARBA" id="ARBA00022801"/>
    </source>
</evidence>
<evidence type="ECO:0000313" key="13">
    <source>
        <dbReference type="Proteomes" id="UP000185062"/>
    </source>
</evidence>
<evidence type="ECO:0000256" key="3">
    <source>
        <dbReference type="ARBA" id="ARBA00022670"/>
    </source>
</evidence>